<sequence>MAPHTDWAVEMGKNGNMPSTTKDFTEMIKQMDKLGLKGIYNPKNVYPGSPFTPSSFPTAPEVQQRARSGSEKVLHDWNLLRRIVERHSDVLEKRWAKKTRKKQKEILLQAWPNMAATHRPDYEAYRQENTGVHFRGLSRFQNAYKWPYINQQDLSSRSLVVFINSRGRNPPSVFARADLDATRLGTVGHFIEEPAFLQGFTMFMDGETVDAYGRLVSWDEDPKAADLLFSQRQFAPGDGLRVFELQERIYPFLIKCCELILHDLVESGSLFNGQVSAVSEIPTTTKLLPVESPAPAAITEILPSLASISAEAPYRLPASLNLDRLRGILAARLSAAEDHLWELREDPGYFADTVLDWSEHRNDKLLDTNGNPHPTGPHTTEFWERVVRNVIGDAHSGYEGWSLLHRQVNRLIALKEKYENEISYEKQLPQEYLIAILKFKQLVEISCESPMHFLKNIQSSPALRHYFTRAPQQPGTINMYIKPINELDPHFHKPWGLLLILWDEQQRELFGISNVIDAFEQIMQDPTEKKNLSPYMSDWFADLSILTRALHEIEIYQPWAATFEDENKKNQREILKICEEATFQIRYIDHMDTVMSGITHLAMPHDRKFYYPVDKKRTKQTTDAMISAEQNLDLFWSRFDANWKRLAKRDIESCMGDHTPRQRGWKKQRTAPWVEPIKEAKPAAHQEQREPKPWTDSKEEKTPTKTKQKIKTKGADQATDTSSITTSTPTPQPDTQPTFKVDKTSLKVFSMLFFTPGQTAMPGEIPWIDFLRAMGSTGFAAQKLYGSIWQFTPAALDVERSIQFHEPHPAVKVRFAVARRMGRRSKRPKDPNAYMDIEYKKVGINIRRPHLDDLDESTKLAREVSRAARKHCNPPPRTKPSKYSPSPLATASEEAGPRGILKSGKDETSGNGPTKENNGSKAKARNVVKVEWKPRLTENIKPTRMRKIRRQQAKRADVLSWLSSDEDEQASFASNEGALHDFPASFGHAKGKGQSSYIYPFRNAAVSVPSRRPNDRREKYNDSERKRSRGATTEAESSRHMWKGGSGGKVSSRSEH</sequence>
<feature type="compositionally biased region" description="Basic and acidic residues" evidence="1">
    <location>
        <begin position="1012"/>
        <end position="1025"/>
    </location>
</feature>
<feature type="region of interest" description="Disordered" evidence="1">
    <location>
        <begin position="1003"/>
        <end position="1056"/>
    </location>
</feature>
<accession>A0A8T9C833</accession>
<dbReference type="PANTHER" id="PTHR40788">
    <property type="entry name" value="CLR5 DOMAIN-CONTAINING PROTEIN-RELATED"/>
    <property type="match status" value="1"/>
</dbReference>
<dbReference type="AlphaFoldDB" id="A0A8T9C833"/>
<evidence type="ECO:0000313" key="2">
    <source>
        <dbReference type="EMBL" id="TVY81496.1"/>
    </source>
</evidence>
<feature type="compositionally biased region" description="Basic and acidic residues" evidence="1">
    <location>
        <begin position="676"/>
        <end position="703"/>
    </location>
</feature>
<gene>
    <name evidence="2" type="ORF">LSUE1_G004095</name>
</gene>
<evidence type="ECO:0000313" key="3">
    <source>
        <dbReference type="Proteomes" id="UP000469558"/>
    </source>
</evidence>
<name>A0A8T9C833_9HELO</name>
<feature type="region of interest" description="Disordered" evidence="1">
    <location>
        <begin position="862"/>
        <end position="927"/>
    </location>
</feature>
<proteinExistence type="predicted"/>
<keyword evidence="3" id="KW-1185">Reference proteome</keyword>
<feature type="region of interest" description="Disordered" evidence="1">
    <location>
        <begin position="655"/>
        <end position="739"/>
    </location>
</feature>
<dbReference type="OrthoDB" id="2922289at2759"/>
<organism evidence="2 3">
    <name type="scientific">Lachnellula suecica</name>
    <dbReference type="NCBI Taxonomy" id="602035"/>
    <lineage>
        <taxon>Eukaryota</taxon>
        <taxon>Fungi</taxon>
        <taxon>Dikarya</taxon>
        <taxon>Ascomycota</taxon>
        <taxon>Pezizomycotina</taxon>
        <taxon>Leotiomycetes</taxon>
        <taxon>Helotiales</taxon>
        <taxon>Lachnaceae</taxon>
        <taxon>Lachnellula</taxon>
    </lineage>
</organism>
<dbReference type="Proteomes" id="UP000469558">
    <property type="component" value="Unassembled WGS sequence"/>
</dbReference>
<protein>
    <submittedName>
        <fullName evidence="2">Uncharacterized protein</fullName>
    </submittedName>
</protein>
<feature type="compositionally biased region" description="Polar residues" evidence="1">
    <location>
        <begin position="909"/>
        <end position="920"/>
    </location>
</feature>
<feature type="compositionally biased region" description="Low complexity" evidence="1">
    <location>
        <begin position="716"/>
        <end position="738"/>
    </location>
</feature>
<dbReference type="PANTHER" id="PTHR40788:SF2">
    <property type="entry name" value="CLR5 DOMAIN-CONTAINING PROTEIN"/>
    <property type="match status" value="1"/>
</dbReference>
<evidence type="ECO:0000256" key="1">
    <source>
        <dbReference type="SAM" id="MobiDB-lite"/>
    </source>
</evidence>
<dbReference type="EMBL" id="QGMK01000471">
    <property type="protein sequence ID" value="TVY81496.1"/>
    <property type="molecule type" value="Genomic_DNA"/>
</dbReference>
<comment type="caution">
    <text evidence="2">The sequence shown here is derived from an EMBL/GenBank/DDBJ whole genome shotgun (WGS) entry which is preliminary data.</text>
</comment>
<reference evidence="2 3" key="1">
    <citation type="submission" date="2018-05" db="EMBL/GenBank/DDBJ databases">
        <title>Genome sequencing and assembly of the regulated plant pathogen Lachnellula willkommii and related sister species for the development of diagnostic species identification markers.</title>
        <authorList>
            <person name="Giroux E."/>
            <person name="Bilodeau G."/>
        </authorList>
    </citation>
    <scope>NUCLEOTIDE SEQUENCE [LARGE SCALE GENOMIC DNA]</scope>
    <source>
        <strain evidence="2 3">CBS 268.59</strain>
    </source>
</reference>